<dbReference type="OrthoDB" id="435282at2759"/>
<dbReference type="InterPro" id="IPR048889">
    <property type="entry name" value="NSUN5_RCM1_N"/>
</dbReference>
<dbReference type="InterPro" id="IPR001678">
    <property type="entry name" value="MeTrfase_RsmB-F_NOP2_dom"/>
</dbReference>
<dbReference type="PANTHER" id="PTHR22807:SF4">
    <property type="entry name" value="28S RRNA (CYTOSINE-C(5))-METHYLTRANSFERASE"/>
    <property type="match status" value="1"/>
</dbReference>
<keyword evidence="9" id="KW-1185">Reference proteome</keyword>
<reference evidence="9" key="1">
    <citation type="journal article" date="2020" name="Stud. Mycol.">
        <title>101 Dothideomycetes genomes: A test case for predicting lifestyles and emergence of pathogens.</title>
        <authorList>
            <person name="Haridas S."/>
            <person name="Albert R."/>
            <person name="Binder M."/>
            <person name="Bloem J."/>
            <person name="LaButti K."/>
            <person name="Salamov A."/>
            <person name="Andreopoulos B."/>
            <person name="Baker S."/>
            <person name="Barry K."/>
            <person name="Bills G."/>
            <person name="Bluhm B."/>
            <person name="Cannon C."/>
            <person name="Castanera R."/>
            <person name="Culley D."/>
            <person name="Daum C."/>
            <person name="Ezra D."/>
            <person name="Gonzalez J."/>
            <person name="Henrissat B."/>
            <person name="Kuo A."/>
            <person name="Liang C."/>
            <person name="Lipzen A."/>
            <person name="Lutzoni F."/>
            <person name="Magnuson J."/>
            <person name="Mondo S."/>
            <person name="Nolan M."/>
            <person name="Ohm R."/>
            <person name="Pangilinan J."/>
            <person name="Park H.-J."/>
            <person name="Ramirez L."/>
            <person name="Alfaro M."/>
            <person name="Sun H."/>
            <person name="Tritt A."/>
            <person name="Yoshinaga Y."/>
            <person name="Zwiers L.-H."/>
            <person name="Turgeon B."/>
            <person name="Goodwin S."/>
            <person name="Spatafora J."/>
            <person name="Crous P."/>
            <person name="Grigoriev I."/>
        </authorList>
    </citation>
    <scope>NUCLEOTIDE SEQUENCE [LARGE SCALE GENOMIC DNA]</scope>
    <source>
        <strain evidence="9">CBS 304.66</strain>
    </source>
</reference>
<evidence type="ECO:0000256" key="2">
    <source>
        <dbReference type="ARBA" id="ARBA00022679"/>
    </source>
</evidence>
<dbReference type="Gene3D" id="3.30.70.1170">
    <property type="entry name" value="Sun protein, domain 3"/>
    <property type="match status" value="1"/>
</dbReference>
<comment type="caution">
    <text evidence="5">Lacks conserved residue(s) required for the propagation of feature annotation.</text>
</comment>
<evidence type="ECO:0000256" key="4">
    <source>
        <dbReference type="ARBA" id="ARBA00022884"/>
    </source>
</evidence>
<evidence type="ECO:0000256" key="6">
    <source>
        <dbReference type="SAM" id="MobiDB-lite"/>
    </source>
</evidence>
<dbReference type="Pfam" id="PF01189">
    <property type="entry name" value="Methyltr_RsmB-F"/>
    <property type="match status" value="1"/>
</dbReference>
<dbReference type="InterPro" id="IPR023267">
    <property type="entry name" value="RCMT"/>
</dbReference>
<keyword evidence="2 5" id="KW-0808">Transferase</keyword>
<dbReference type="Pfam" id="PF21148">
    <property type="entry name" value="NSUN5_fdxn-like"/>
    <property type="match status" value="1"/>
</dbReference>
<evidence type="ECO:0000256" key="1">
    <source>
        <dbReference type="ARBA" id="ARBA00022603"/>
    </source>
</evidence>
<evidence type="ECO:0000256" key="3">
    <source>
        <dbReference type="ARBA" id="ARBA00022691"/>
    </source>
</evidence>
<comment type="similarity">
    <text evidence="5">Belongs to the class I-like SAM-binding methyltransferase superfamily. RsmB/NOP family.</text>
</comment>
<dbReference type="GO" id="GO:0070475">
    <property type="term" value="P:rRNA base methylation"/>
    <property type="evidence" value="ECO:0007669"/>
    <property type="project" value="TreeGrafter"/>
</dbReference>
<feature type="region of interest" description="Disordered" evidence="6">
    <location>
        <begin position="549"/>
        <end position="585"/>
    </location>
</feature>
<proteinExistence type="inferred from homology"/>
<evidence type="ECO:0000313" key="8">
    <source>
        <dbReference type="EMBL" id="KAF2259351.1"/>
    </source>
</evidence>
<gene>
    <name evidence="8" type="ORF">CC78DRAFT_475733</name>
</gene>
<dbReference type="EMBL" id="ML986712">
    <property type="protein sequence ID" value="KAF2259351.1"/>
    <property type="molecule type" value="Genomic_DNA"/>
</dbReference>
<dbReference type="PANTHER" id="PTHR22807">
    <property type="entry name" value="NOP2 YEAST -RELATED NOL1/NOP2/FMU SUN DOMAIN-CONTAINING"/>
    <property type="match status" value="1"/>
</dbReference>
<dbReference type="SUPFAM" id="SSF53335">
    <property type="entry name" value="S-adenosyl-L-methionine-dependent methyltransferases"/>
    <property type="match status" value="1"/>
</dbReference>
<keyword evidence="4 5" id="KW-0694">RNA-binding</keyword>
<feature type="compositionally biased region" description="Basic residues" evidence="6">
    <location>
        <begin position="574"/>
        <end position="585"/>
    </location>
</feature>
<dbReference type="FunFam" id="3.30.70.1170:FF:000006">
    <property type="entry name" value="NOL1/NOP2/Sun domain family protein"/>
    <property type="match status" value="1"/>
</dbReference>
<dbReference type="InterPro" id="IPR049561">
    <property type="entry name" value="NSUN5_7_fdxn-like"/>
</dbReference>
<dbReference type="InterPro" id="IPR049560">
    <property type="entry name" value="MeTrfase_RsmB-F_NOP2_cat"/>
</dbReference>
<dbReference type="PROSITE" id="PS51686">
    <property type="entry name" value="SAM_MT_RSMB_NOP"/>
    <property type="match status" value="1"/>
</dbReference>
<feature type="binding site" evidence="5">
    <location>
        <position position="329"/>
    </location>
    <ligand>
        <name>S-adenosyl-L-methionine</name>
        <dbReference type="ChEBI" id="CHEBI:59789"/>
    </ligand>
</feature>
<feature type="binding site" evidence="5">
    <location>
        <position position="280"/>
    </location>
    <ligand>
        <name>S-adenosyl-L-methionine</name>
        <dbReference type="ChEBI" id="CHEBI:59789"/>
    </ligand>
</feature>
<keyword evidence="1 5" id="KW-0489">Methyltransferase</keyword>
<sequence>MSLYYEAAAVLANADNTGGSLKSRIYKQSGRKSSPAQLFALVTESAKWSVVLKDVVEKSGLLAEEKKLSPILALLLSHDLLISKNGVAAPANHVLKLAINRHKARLSAEFTKARIARGHPTLESFKNAVTDGENKTSLAGSGKRIQHPRWVRVNTLKTTVAEQLATTFPGYERTNDLSDVLCAPASSKIYYLDGNIPNLLAFPSKVDLSKSAAYKSGHLIFQDKASCFPAYFLDIKPEDGDVIDGCAAPGNKTTHAAAIVSEQLSKNGGSGDGRKVIAFEKDKARARILSKMVKLASADDIVSIRSGHDFLATKPDADDFQHVGAIMLDPSCSGSGIVGRDDSLQMHLPDPSLGTQQGAKPKGKKRKRDQEGISVAQSSSTIKLELDETVPEETTVQDKFAERLSALSSFQLRMLCHAMRFPKVCKITYSTCSVYFEENEGVVFQALLSSVAKDRGWRILKRQDQVEGMKKWNIRGLWEDGKLQKLGMTDQERHHVLEACIRCNKGTGDGTMGFFVAALIRDEDAPSEMAASYEKCAIEVLAHVEDNEWNGFGHEEPSKEEETVVTASESGTGKKNKKRPRRQKI</sequence>
<comment type="caution">
    <text evidence="8">The sequence shown here is derived from an EMBL/GenBank/DDBJ whole genome shotgun (WGS) entry which is preliminary data.</text>
</comment>
<protein>
    <submittedName>
        <fullName evidence="8">S-adenosyl-L-methionine-dependent methyltransferase</fullName>
    </submittedName>
</protein>
<keyword evidence="3 5" id="KW-0949">S-adenosyl-L-methionine</keyword>
<dbReference type="GO" id="GO:0003723">
    <property type="term" value="F:RNA binding"/>
    <property type="evidence" value="ECO:0007669"/>
    <property type="project" value="UniProtKB-UniRule"/>
</dbReference>
<dbReference type="GO" id="GO:0008173">
    <property type="term" value="F:RNA methyltransferase activity"/>
    <property type="evidence" value="ECO:0007669"/>
    <property type="project" value="InterPro"/>
</dbReference>
<dbReference type="GO" id="GO:0005730">
    <property type="term" value="C:nucleolus"/>
    <property type="evidence" value="ECO:0007669"/>
    <property type="project" value="TreeGrafter"/>
</dbReference>
<feature type="binding site" evidence="5">
    <location>
        <begin position="246"/>
        <end position="252"/>
    </location>
    <ligand>
        <name>S-adenosyl-L-methionine</name>
        <dbReference type="ChEBI" id="CHEBI:59789"/>
    </ligand>
</feature>
<evidence type="ECO:0000256" key="5">
    <source>
        <dbReference type="PROSITE-ProRule" id="PRU01023"/>
    </source>
</evidence>
<dbReference type="Gene3D" id="3.40.50.150">
    <property type="entry name" value="Vaccinia Virus protein VP39"/>
    <property type="match status" value="1"/>
</dbReference>
<feature type="region of interest" description="Disordered" evidence="6">
    <location>
        <begin position="339"/>
        <end position="374"/>
    </location>
</feature>
<feature type="compositionally biased region" description="Basic and acidic residues" evidence="6">
    <location>
        <begin position="553"/>
        <end position="562"/>
    </location>
</feature>
<evidence type="ECO:0000259" key="7">
    <source>
        <dbReference type="PROSITE" id="PS51686"/>
    </source>
</evidence>
<dbReference type="PRINTS" id="PR02008">
    <property type="entry name" value="RCMTFAMILY"/>
</dbReference>
<evidence type="ECO:0000313" key="9">
    <source>
        <dbReference type="Proteomes" id="UP000800093"/>
    </source>
</evidence>
<accession>A0A9P4JZI8</accession>
<dbReference type="InterPro" id="IPR029063">
    <property type="entry name" value="SAM-dependent_MTases_sf"/>
</dbReference>
<dbReference type="AlphaFoldDB" id="A0A9P4JZI8"/>
<organism evidence="8 9">
    <name type="scientific">Lojkania enalia</name>
    <dbReference type="NCBI Taxonomy" id="147567"/>
    <lineage>
        <taxon>Eukaryota</taxon>
        <taxon>Fungi</taxon>
        <taxon>Dikarya</taxon>
        <taxon>Ascomycota</taxon>
        <taxon>Pezizomycotina</taxon>
        <taxon>Dothideomycetes</taxon>
        <taxon>Pleosporomycetidae</taxon>
        <taxon>Pleosporales</taxon>
        <taxon>Pleosporales incertae sedis</taxon>
        <taxon>Lojkania</taxon>
    </lineage>
</organism>
<feature type="active site" description="Nucleophile" evidence="5">
    <location>
        <position position="432"/>
    </location>
</feature>
<name>A0A9P4JZI8_9PLEO</name>
<feature type="domain" description="SAM-dependent MTase RsmB/NOP-type" evidence="7">
    <location>
        <begin position="139"/>
        <end position="522"/>
    </location>
</feature>
<dbReference type="Pfam" id="PF21153">
    <property type="entry name" value="NSUN5_N"/>
    <property type="match status" value="1"/>
</dbReference>
<dbReference type="Proteomes" id="UP000800093">
    <property type="component" value="Unassembled WGS sequence"/>
</dbReference>